<dbReference type="InterPro" id="IPR022596">
    <property type="entry name" value="GPR1/2/3_C"/>
</dbReference>
<dbReference type="Gene3D" id="1.20.1070.10">
    <property type="entry name" value="Rhodopsin 7-helix transmembrane proteins"/>
    <property type="match status" value="1"/>
</dbReference>
<name>A0A0A1UDN4_ENTIV</name>
<dbReference type="VEuPathDB" id="AmoebaDB:EIN_398810"/>
<dbReference type="PANTHER" id="PTHR23112:SF0">
    <property type="entry name" value="TRANSMEMBRANE PROTEIN 116"/>
    <property type="match status" value="1"/>
</dbReference>
<feature type="transmembrane region" description="Helical" evidence="6">
    <location>
        <begin position="67"/>
        <end position="88"/>
    </location>
</feature>
<feature type="transmembrane region" description="Helical" evidence="6">
    <location>
        <begin position="266"/>
        <end position="287"/>
    </location>
</feature>
<feature type="transmembrane region" description="Helical" evidence="6">
    <location>
        <begin position="238"/>
        <end position="260"/>
    </location>
</feature>
<dbReference type="KEGG" id="eiv:EIN_398810"/>
<feature type="chain" id="PRO_5001980470" description="G protein-coupled receptor GPR1/2/3 C-terminal domain-containing protein" evidence="7">
    <location>
        <begin position="19"/>
        <end position="320"/>
    </location>
</feature>
<feature type="domain" description="G protein-coupled receptor GPR1/2/3 C-terminal" evidence="8">
    <location>
        <begin position="233"/>
        <end position="286"/>
    </location>
</feature>
<accession>A0A0A1UDN4</accession>
<sequence>MSKVLLLLFVFHVMTASATEALNLSQTIALLVENTLTSSLSLISTLFVAYSMVYLRLLAKGISHQMIFCLLCCSFVNQCVVLATLFILQMSQMVADNTCKFFAAVMQFTDLSQCFWVLAIAVHIGISYFVQNTFIKKNYFVISNIFVWGSSLVLSIIPIDDYGMSEVWCTTTNKYWDFFTLYIVVAIVAVIVFVIYIAVIIQLVVSDKNLKLRHLFAKLDYENGLNGRVISLIRKMAIYPLLYIACWLIPFIDRLVPLFGDDIQVVLKYIHCFTIPLLGFMNCLYYAKDVSLMVRWRIYFRNWGMCYSCIGNGEEIIPDD</sequence>
<dbReference type="GO" id="GO:0005886">
    <property type="term" value="C:plasma membrane"/>
    <property type="evidence" value="ECO:0007669"/>
    <property type="project" value="TreeGrafter"/>
</dbReference>
<evidence type="ECO:0000256" key="4">
    <source>
        <dbReference type="ARBA" id="ARBA00022989"/>
    </source>
</evidence>
<evidence type="ECO:0000256" key="2">
    <source>
        <dbReference type="ARBA" id="ARBA00008360"/>
    </source>
</evidence>
<evidence type="ECO:0000313" key="9">
    <source>
        <dbReference type="EMBL" id="ELP91911.1"/>
    </source>
</evidence>
<dbReference type="PRINTS" id="PR02001">
    <property type="entry name" value="GCR1CAMPR"/>
</dbReference>
<feature type="transmembrane region" description="Helical" evidence="6">
    <location>
        <begin position="179"/>
        <end position="205"/>
    </location>
</feature>
<keyword evidence="10" id="KW-1185">Reference proteome</keyword>
<evidence type="ECO:0000313" key="10">
    <source>
        <dbReference type="Proteomes" id="UP000014680"/>
    </source>
</evidence>
<gene>
    <name evidence="9" type="ORF">EIN_398810</name>
</gene>
<dbReference type="GO" id="GO:0004930">
    <property type="term" value="F:G protein-coupled receptor activity"/>
    <property type="evidence" value="ECO:0007669"/>
    <property type="project" value="TreeGrafter"/>
</dbReference>
<evidence type="ECO:0000256" key="5">
    <source>
        <dbReference type="ARBA" id="ARBA00023136"/>
    </source>
</evidence>
<dbReference type="EMBL" id="KB206411">
    <property type="protein sequence ID" value="ELP91911.1"/>
    <property type="molecule type" value="Genomic_DNA"/>
</dbReference>
<keyword evidence="5 6" id="KW-0472">Membrane</keyword>
<evidence type="ECO:0000256" key="6">
    <source>
        <dbReference type="SAM" id="Phobius"/>
    </source>
</evidence>
<dbReference type="GO" id="GO:0007189">
    <property type="term" value="P:adenylate cyclase-activating G protein-coupled receptor signaling pathway"/>
    <property type="evidence" value="ECO:0007669"/>
    <property type="project" value="TreeGrafter"/>
</dbReference>
<evidence type="ECO:0000259" key="8">
    <source>
        <dbReference type="Pfam" id="PF11970"/>
    </source>
</evidence>
<feature type="transmembrane region" description="Helical" evidence="6">
    <location>
        <begin position="139"/>
        <end position="159"/>
    </location>
</feature>
<dbReference type="OrthoDB" id="100006at2759"/>
<protein>
    <recommendedName>
        <fullName evidence="8">G protein-coupled receptor GPR1/2/3 C-terminal domain-containing protein</fullName>
    </recommendedName>
</protein>
<keyword evidence="4 6" id="KW-1133">Transmembrane helix</keyword>
<comment type="subcellular location">
    <subcellularLocation>
        <location evidence="1">Membrane</location>
        <topology evidence="1">Multi-pass membrane protein</topology>
    </subcellularLocation>
</comment>
<organism evidence="9 10">
    <name type="scientific">Entamoeba invadens IP1</name>
    <dbReference type="NCBI Taxonomy" id="370355"/>
    <lineage>
        <taxon>Eukaryota</taxon>
        <taxon>Amoebozoa</taxon>
        <taxon>Evosea</taxon>
        <taxon>Archamoebae</taxon>
        <taxon>Mastigamoebida</taxon>
        <taxon>Entamoebidae</taxon>
        <taxon>Entamoeba</taxon>
    </lineage>
</organism>
<feature type="transmembrane region" description="Helical" evidence="6">
    <location>
        <begin position="34"/>
        <end position="55"/>
    </location>
</feature>
<dbReference type="InterPro" id="IPR022343">
    <property type="entry name" value="GCR1-cAMP_receptor"/>
</dbReference>
<evidence type="ECO:0000256" key="1">
    <source>
        <dbReference type="ARBA" id="ARBA00004141"/>
    </source>
</evidence>
<reference evidence="9 10" key="1">
    <citation type="submission" date="2012-10" db="EMBL/GenBank/DDBJ databases">
        <authorList>
            <person name="Zafar N."/>
            <person name="Inman J."/>
            <person name="Hall N."/>
            <person name="Lorenzi H."/>
            <person name="Caler E."/>
        </authorList>
    </citation>
    <scope>NUCLEOTIDE SEQUENCE [LARGE SCALE GENOMIC DNA]</scope>
    <source>
        <strain evidence="9 10">IP1</strain>
    </source>
</reference>
<feature type="signal peptide" evidence="7">
    <location>
        <begin position="1"/>
        <end position="18"/>
    </location>
</feature>
<dbReference type="Proteomes" id="UP000014680">
    <property type="component" value="Unassembled WGS sequence"/>
</dbReference>
<feature type="transmembrane region" description="Helical" evidence="6">
    <location>
        <begin position="108"/>
        <end position="130"/>
    </location>
</feature>
<proteinExistence type="inferred from homology"/>
<dbReference type="AlphaFoldDB" id="A0A0A1UDN4"/>
<dbReference type="Pfam" id="PF11970">
    <property type="entry name" value="GPR_Gpa2_C"/>
    <property type="match status" value="1"/>
</dbReference>
<dbReference type="OMA" id="YVCGISN"/>
<keyword evidence="7" id="KW-0732">Signal</keyword>
<dbReference type="GeneID" id="14890862"/>
<keyword evidence="3 6" id="KW-0812">Transmembrane</keyword>
<evidence type="ECO:0000256" key="7">
    <source>
        <dbReference type="SAM" id="SignalP"/>
    </source>
</evidence>
<evidence type="ECO:0000256" key="3">
    <source>
        <dbReference type="ARBA" id="ARBA00022692"/>
    </source>
</evidence>
<dbReference type="RefSeq" id="XP_004258682.1">
    <property type="nucleotide sequence ID" value="XM_004258634.1"/>
</dbReference>
<dbReference type="PANTHER" id="PTHR23112">
    <property type="entry name" value="G PROTEIN-COUPLED RECEPTOR 157-RELATED"/>
    <property type="match status" value="1"/>
</dbReference>
<comment type="similarity">
    <text evidence="2">Belongs to the G-protein coupled receptor 5 family.</text>
</comment>